<evidence type="ECO:0000256" key="1">
    <source>
        <dbReference type="SAM" id="MobiDB-lite"/>
    </source>
</evidence>
<feature type="compositionally biased region" description="Basic and acidic residues" evidence="1">
    <location>
        <begin position="60"/>
        <end position="78"/>
    </location>
</feature>
<keyword evidence="2" id="KW-1185">Reference proteome</keyword>
<evidence type="ECO:0000313" key="2">
    <source>
        <dbReference type="Proteomes" id="UP000301870"/>
    </source>
</evidence>
<accession>A0A9J7DTB2</accession>
<organism evidence="2 3">
    <name type="scientific">Spodoptera litura</name>
    <name type="common">Asian cotton leafworm</name>
    <dbReference type="NCBI Taxonomy" id="69820"/>
    <lineage>
        <taxon>Eukaryota</taxon>
        <taxon>Metazoa</taxon>
        <taxon>Ecdysozoa</taxon>
        <taxon>Arthropoda</taxon>
        <taxon>Hexapoda</taxon>
        <taxon>Insecta</taxon>
        <taxon>Pterygota</taxon>
        <taxon>Neoptera</taxon>
        <taxon>Endopterygota</taxon>
        <taxon>Lepidoptera</taxon>
        <taxon>Glossata</taxon>
        <taxon>Ditrysia</taxon>
        <taxon>Noctuoidea</taxon>
        <taxon>Noctuidae</taxon>
        <taxon>Amphipyrinae</taxon>
        <taxon>Spodoptera</taxon>
    </lineage>
</organism>
<proteinExistence type="predicted"/>
<dbReference type="Proteomes" id="UP000301870">
    <property type="component" value="Chromosome 9"/>
</dbReference>
<evidence type="ECO:0000313" key="3">
    <source>
        <dbReference type="RefSeq" id="XP_022815944.1"/>
    </source>
</evidence>
<gene>
    <name evidence="3" type="primary">LOC111349182</name>
</gene>
<sequence>MILFLVAVVVTVAARPQHGHQQKRNHGHIFLPQKILLHRSHDVNLNSAYLESHGDNHREDFFHGEHHYPGPHMEHFEELLNPNSSSESIKRPNEKEPGKHSENYIQPESDYELGDPYIVEKKSQQEPRAVAKGVYSLDHPDDSVKITKYYTDRKSGCIFQIFPRLIQN</sequence>
<feature type="compositionally biased region" description="Basic and acidic residues" evidence="1">
    <location>
        <begin position="88"/>
        <end position="102"/>
    </location>
</feature>
<dbReference type="RefSeq" id="XP_022815944.1">
    <property type="nucleotide sequence ID" value="XM_022960176.1"/>
</dbReference>
<protein>
    <submittedName>
        <fullName evidence="3">Uncharacterized protein LOC111349182</fullName>
    </submittedName>
</protein>
<reference evidence="3" key="1">
    <citation type="submission" date="2025-08" db="UniProtKB">
        <authorList>
            <consortium name="RefSeq"/>
        </authorList>
    </citation>
    <scope>IDENTIFICATION</scope>
    <source>
        <strain evidence="3">Ishihara</strain>
        <tissue evidence="3">Whole body</tissue>
    </source>
</reference>
<dbReference type="OrthoDB" id="10506428at2759"/>
<dbReference type="KEGG" id="sliu:111349182"/>
<dbReference type="GeneID" id="111349182"/>
<feature type="region of interest" description="Disordered" evidence="1">
    <location>
        <begin position="60"/>
        <end position="109"/>
    </location>
</feature>
<dbReference type="AlphaFoldDB" id="A0A9J7DTB2"/>
<name>A0A9J7DTB2_SPOLT</name>